<comment type="caution">
    <text evidence="1">The sequence shown here is derived from an EMBL/GenBank/DDBJ whole genome shotgun (WGS) entry which is preliminary data.</text>
</comment>
<name>A0A8S9PJB5_BRACR</name>
<accession>A0A8S9PJB5</accession>
<evidence type="ECO:0000313" key="2">
    <source>
        <dbReference type="Proteomes" id="UP000712600"/>
    </source>
</evidence>
<gene>
    <name evidence="1" type="ORF">F2Q69_00009512</name>
</gene>
<evidence type="ECO:0000313" key="1">
    <source>
        <dbReference type="EMBL" id="KAF3513562.1"/>
    </source>
</evidence>
<dbReference type="EMBL" id="QGKX02001521">
    <property type="protein sequence ID" value="KAF3513562.1"/>
    <property type="molecule type" value="Genomic_DNA"/>
</dbReference>
<protein>
    <submittedName>
        <fullName evidence="1">Uncharacterized protein</fullName>
    </submittedName>
</protein>
<dbReference type="AlphaFoldDB" id="A0A8S9PJB5"/>
<sequence>MALLYISHSDETVRMVRIQRVQQGIEENKAESSIRLTKITNELDKGKGYVFSYQDHPEDSFHSSVI</sequence>
<organism evidence="1 2">
    <name type="scientific">Brassica cretica</name>
    <name type="common">Mustard</name>
    <dbReference type="NCBI Taxonomy" id="69181"/>
    <lineage>
        <taxon>Eukaryota</taxon>
        <taxon>Viridiplantae</taxon>
        <taxon>Streptophyta</taxon>
        <taxon>Embryophyta</taxon>
        <taxon>Tracheophyta</taxon>
        <taxon>Spermatophyta</taxon>
        <taxon>Magnoliopsida</taxon>
        <taxon>eudicotyledons</taxon>
        <taxon>Gunneridae</taxon>
        <taxon>Pentapetalae</taxon>
        <taxon>rosids</taxon>
        <taxon>malvids</taxon>
        <taxon>Brassicales</taxon>
        <taxon>Brassicaceae</taxon>
        <taxon>Brassiceae</taxon>
        <taxon>Brassica</taxon>
    </lineage>
</organism>
<dbReference type="Proteomes" id="UP000712600">
    <property type="component" value="Unassembled WGS sequence"/>
</dbReference>
<reference evidence="1" key="1">
    <citation type="submission" date="2019-12" db="EMBL/GenBank/DDBJ databases">
        <title>Genome sequencing and annotation of Brassica cretica.</title>
        <authorList>
            <person name="Studholme D.J."/>
            <person name="Sarris P."/>
        </authorList>
    </citation>
    <scope>NUCLEOTIDE SEQUENCE</scope>
    <source>
        <strain evidence="1">PFS-109/04</strain>
        <tissue evidence="1">Leaf</tissue>
    </source>
</reference>
<proteinExistence type="predicted"/>